<dbReference type="EC" id="7.1.1.2" evidence="2 8"/>
<dbReference type="GO" id="GO:0003954">
    <property type="term" value="F:NADH dehydrogenase activity"/>
    <property type="evidence" value="ECO:0007669"/>
    <property type="project" value="TreeGrafter"/>
</dbReference>
<feature type="transmembrane region" description="Helical" evidence="8">
    <location>
        <begin position="200"/>
        <end position="220"/>
    </location>
</feature>
<evidence type="ECO:0000256" key="5">
    <source>
        <dbReference type="ARBA" id="ARBA00022989"/>
    </source>
</evidence>
<dbReference type="AlphaFoldDB" id="A0AAU8L189"/>
<keyword evidence="8" id="KW-0813">Transport</keyword>
<feature type="transmembrane region" description="Helical" evidence="8">
    <location>
        <begin position="375"/>
        <end position="397"/>
    </location>
</feature>
<dbReference type="Pfam" id="PF00662">
    <property type="entry name" value="Proton_antipo_N"/>
    <property type="match status" value="1"/>
</dbReference>
<evidence type="ECO:0000256" key="1">
    <source>
        <dbReference type="ARBA" id="ARBA00004141"/>
    </source>
</evidence>
<dbReference type="PANTHER" id="PTHR42829">
    <property type="entry name" value="NADH-UBIQUINONE OXIDOREDUCTASE CHAIN 5"/>
    <property type="match status" value="1"/>
</dbReference>
<keyword evidence="5 8" id="KW-1133">Transmembrane helix</keyword>
<dbReference type="InterPro" id="IPR003945">
    <property type="entry name" value="NU5C-like"/>
</dbReference>
<dbReference type="GO" id="GO:0042773">
    <property type="term" value="P:ATP synthesis coupled electron transport"/>
    <property type="evidence" value="ECO:0007669"/>
    <property type="project" value="InterPro"/>
</dbReference>
<feature type="transmembrane region" description="Helical" evidence="8">
    <location>
        <begin position="118"/>
        <end position="135"/>
    </location>
</feature>
<dbReference type="GO" id="GO:0016020">
    <property type="term" value="C:membrane"/>
    <property type="evidence" value="ECO:0007669"/>
    <property type="project" value="UniProtKB-SubCell"/>
</dbReference>
<keyword evidence="6 8" id="KW-0472">Membrane</keyword>
<evidence type="ECO:0000259" key="9">
    <source>
        <dbReference type="Pfam" id="PF00361"/>
    </source>
</evidence>
<feature type="transmembrane region" description="Helical" evidence="8">
    <location>
        <begin position="23"/>
        <end position="44"/>
    </location>
</feature>
<evidence type="ECO:0000256" key="8">
    <source>
        <dbReference type="RuleBase" id="RU003404"/>
    </source>
</evidence>
<geneLocation type="mitochondrion" evidence="11"/>
<proteinExistence type="inferred from homology"/>
<evidence type="ECO:0000256" key="2">
    <source>
        <dbReference type="ARBA" id="ARBA00012944"/>
    </source>
</evidence>
<feature type="transmembrane region" description="Helical" evidence="8">
    <location>
        <begin position="289"/>
        <end position="312"/>
    </location>
</feature>
<dbReference type="PANTHER" id="PTHR42829:SF2">
    <property type="entry name" value="NADH-UBIQUINONE OXIDOREDUCTASE CHAIN 5"/>
    <property type="match status" value="1"/>
</dbReference>
<evidence type="ECO:0000259" key="10">
    <source>
        <dbReference type="Pfam" id="PF00662"/>
    </source>
</evidence>
<dbReference type="EMBL" id="PP990757">
    <property type="protein sequence ID" value="XCN35344.1"/>
    <property type="molecule type" value="Genomic_DNA"/>
</dbReference>
<dbReference type="InterPro" id="IPR001750">
    <property type="entry name" value="ND/Mrp_TM"/>
</dbReference>
<reference evidence="11" key="1">
    <citation type="submission" date="2024-06" db="EMBL/GenBank/DDBJ databases">
        <title>Genomic investigations of benthic invertebrates from the Clarion-Clipperton fields of polymetallic nodules.</title>
        <authorList>
            <person name="Gastineau R."/>
            <person name="Dabek P."/>
            <person name="Mianowicz K."/>
            <person name="Otis C."/>
            <person name="Stoyanova V."/>
            <person name="Krawcewicz A."/>
            <person name="Abramowski T."/>
        </authorList>
    </citation>
    <scope>NUCLEOTIDE SEQUENCE</scope>
</reference>
<sequence>MVMNLKIFQLSIINCYFSIMMDMYSILFSLSVILITSCVMLYSSSYMSGEINNSKFYKLVFGFMMSMLILICSSNMFLMMMGWDGLGILSFILVIFYQNEVSLGSGFITLFTNRAGDAFLLVLISFMGLNMNWGFMTSFSLLMMMILITGAITKSAQLPFCSWLPRAMAAPTPVSSLVHSSTLVTAGVFLLIRFSENLNYSIILILGSFTTLLAGLSGMVEHDLKKIIALSTLSQLGVMFMSLGLNVPNVAFFHLCTHAFFKAMIFICAGDMISTMQGSQDIRLYGNSFIVSPLVCMFLTSGLLALSGLPFLAGFYSKDAMLDNFMMSNVNFMLTIMSWVGIIMTALYSVRFIIYNIWNINSNISFYFNKNMLTIYPLFILNLGAICFGSILSYYLYFNPIFMSQLLKLFPLFMMILGVSISFNLWFLEFKEIILSSIGFLDMLTKSSTNTQIFMKKSSMMSELGWMEMIPKSIKFIIEDFKFFNLFLSMIAMLALSFS</sequence>
<keyword evidence="8" id="KW-0830">Ubiquinone</keyword>
<comment type="catalytic activity">
    <reaction evidence="7 8">
        <text>a ubiquinone + NADH + 5 H(+)(in) = a ubiquinol + NAD(+) + 4 H(+)(out)</text>
        <dbReference type="Rhea" id="RHEA:29091"/>
        <dbReference type="Rhea" id="RHEA-COMP:9565"/>
        <dbReference type="Rhea" id="RHEA-COMP:9566"/>
        <dbReference type="ChEBI" id="CHEBI:15378"/>
        <dbReference type="ChEBI" id="CHEBI:16389"/>
        <dbReference type="ChEBI" id="CHEBI:17976"/>
        <dbReference type="ChEBI" id="CHEBI:57540"/>
        <dbReference type="ChEBI" id="CHEBI:57945"/>
        <dbReference type="EC" id="7.1.1.2"/>
    </reaction>
</comment>
<feature type="domain" description="NADH:quinone oxidoreductase/Mrp antiporter transmembrane" evidence="9">
    <location>
        <begin position="73"/>
        <end position="338"/>
    </location>
</feature>
<feature type="transmembrane region" description="Helical" evidence="8">
    <location>
        <begin position="251"/>
        <end position="269"/>
    </location>
</feature>
<gene>
    <name evidence="11" type="primary">ND5</name>
</gene>
<dbReference type="GO" id="GO:0008137">
    <property type="term" value="F:NADH dehydrogenase (ubiquinone) activity"/>
    <property type="evidence" value="ECO:0007669"/>
    <property type="project" value="UniProtKB-EC"/>
</dbReference>
<name>A0AAU8L189_9BILA</name>
<feature type="transmembrane region" description="Helical" evidence="8">
    <location>
        <begin position="332"/>
        <end position="354"/>
    </location>
</feature>
<evidence type="ECO:0000313" key="11">
    <source>
        <dbReference type="EMBL" id="XCN35344.1"/>
    </source>
</evidence>
<evidence type="ECO:0000256" key="7">
    <source>
        <dbReference type="ARBA" id="ARBA00049551"/>
    </source>
</evidence>
<comment type="similarity">
    <text evidence="8">Belongs to the complex I subunit 5 family.</text>
</comment>
<feature type="transmembrane region" description="Helical" evidence="8">
    <location>
        <begin position="481"/>
        <end position="498"/>
    </location>
</feature>
<feature type="transmembrane region" description="Helical" evidence="8">
    <location>
        <begin position="86"/>
        <end position="111"/>
    </location>
</feature>
<keyword evidence="4 8" id="KW-0812">Transmembrane</keyword>
<feature type="transmembrane region" description="Helical" evidence="8">
    <location>
        <begin position="176"/>
        <end position="194"/>
    </location>
</feature>
<feature type="transmembrane region" description="Helical" evidence="8">
    <location>
        <begin position="409"/>
        <end position="428"/>
    </location>
</feature>
<dbReference type="GO" id="GO:0015990">
    <property type="term" value="P:electron transport coupled proton transport"/>
    <property type="evidence" value="ECO:0007669"/>
    <property type="project" value="TreeGrafter"/>
</dbReference>
<evidence type="ECO:0000256" key="3">
    <source>
        <dbReference type="ARBA" id="ARBA00021096"/>
    </source>
</evidence>
<evidence type="ECO:0000256" key="4">
    <source>
        <dbReference type="ARBA" id="ARBA00022692"/>
    </source>
</evidence>
<keyword evidence="8" id="KW-0520">NAD</keyword>
<feature type="domain" description="NADH-Ubiquinone oxidoreductase (complex I) chain 5 N-terminal" evidence="10">
    <location>
        <begin position="13"/>
        <end position="57"/>
    </location>
</feature>
<feature type="transmembrane region" description="Helical" evidence="8">
    <location>
        <begin position="56"/>
        <end position="80"/>
    </location>
</feature>
<evidence type="ECO:0000256" key="6">
    <source>
        <dbReference type="ARBA" id="ARBA00023136"/>
    </source>
</evidence>
<comment type="function">
    <text evidence="8">Core subunit of the mitochondrial membrane respiratory chain NADH dehydrogenase (Complex I) which catalyzes electron transfer from NADH through the respiratory chain, using ubiquinone as an electron acceptor. Essential for the catalytic activity and assembly of complex I.</text>
</comment>
<organism evidence="11">
    <name type="scientific">Bryozoa sp</name>
    <dbReference type="NCBI Taxonomy" id="2813608"/>
    <lineage>
        <taxon>Eukaryota</taxon>
        <taxon>Metazoa</taxon>
        <taxon>Spiralia</taxon>
        <taxon>Lophotrochozoa</taxon>
        <taxon>Bryozoa</taxon>
    </lineage>
</organism>
<dbReference type="PRINTS" id="PR01434">
    <property type="entry name" value="NADHDHGNASE5"/>
</dbReference>
<keyword evidence="8 11" id="KW-0496">Mitochondrion</keyword>
<protein>
    <recommendedName>
        <fullName evidence="3 8">NADH-ubiquinone oxidoreductase chain 5</fullName>
        <ecNumber evidence="2 8">7.1.1.2</ecNumber>
    </recommendedName>
</protein>
<dbReference type="Pfam" id="PF00361">
    <property type="entry name" value="Proton_antipo_M"/>
    <property type="match status" value="1"/>
</dbReference>
<comment type="subcellular location">
    <subcellularLocation>
        <location evidence="1">Membrane</location>
        <topology evidence="1">Multi-pass membrane protein</topology>
    </subcellularLocation>
</comment>
<dbReference type="InterPro" id="IPR001516">
    <property type="entry name" value="Proton_antipo_N"/>
</dbReference>
<accession>A0AAU8L189</accession>